<dbReference type="InterPro" id="IPR013783">
    <property type="entry name" value="Ig-like_fold"/>
</dbReference>
<keyword evidence="3" id="KW-1185">Reference proteome</keyword>
<protein>
    <recommendedName>
        <fullName evidence="1">Fibronectin type-III domain-containing protein</fullName>
    </recommendedName>
</protein>
<evidence type="ECO:0000313" key="3">
    <source>
        <dbReference type="Proteomes" id="UP001152320"/>
    </source>
</evidence>
<dbReference type="Gene3D" id="2.60.40.10">
    <property type="entry name" value="Immunoglobulins"/>
    <property type="match status" value="2"/>
</dbReference>
<dbReference type="PANTHER" id="PTHR26391">
    <property type="entry name" value="INACTIVE TYROSINE-PROTEIN KINASE 7"/>
    <property type="match status" value="1"/>
</dbReference>
<comment type="caution">
    <text evidence="2">The sequence shown here is derived from an EMBL/GenBank/DDBJ whole genome shotgun (WGS) entry which is preliminary data.</text>
</comment>
<reference evidence="2" key="1">
    <citation type="submission" date="2021-10" db="EMBL/GenBank/DDBJ databases">
        <title>Tropical sea cucumber genome reveals ecological adaptation and Cuvierian tubules defense mechanism.</title>
        <authorList>
            <person name="Chen T."/>
        </authorList>
    </citation>
    <scope>NUCLEOTIDE SEQUENCE</scope>
    <source>
        <strain evidence="2">Nanhai2018</strain>
        <tissue evidence="2">Muscle</tissue>
    </source>
</reference>
<proteinExistence type="predicted"/>
<dbReference type="SMART" id="SM00060">
    <property type="entry name" value="FN3"/>
    <property type="match status" value="2"/>
</dbReference>
<evidence type="ECO:0000313" key="2">
    <source>
        <dbReference type="EMBL" id="KAJ8048617.1"/>
    </source>
</evidence>
<dbReference type="EMBL" id="JAIZAY010000001">
    <property type="protein sequence ID" value="KAJ8048617.1"/>
    <property type="molecule type" value="Genomic_DNA"/>
</dbReference>
<dbReference type="SUPFAM" id="SSF49265">
    <property type="entry name" value="Fibronectin type III"/>
    <property type="match status" value="1"/>
</dbReference>
<name>A0A9Q1CMX4_HOLLE</name>
<dbReference type="AlphaFoldDB" id="A0A9Q1CMX4"/>
<sequence>MQGGSVSVTASLRFTFIDLDSGVNYSFSVATVREGNGGEGPKSPSLDVKIFCAGIRCRSGVIKFTVYYYYSSSPEKITEDVMDPTANSTILYNLTAGVSYTFFVTLSTSGGESEGSNEVDHLVPVQPSLADPPSLTHVTCNSVTMIWGKWTQSKDPGTPPIVHYIPYHRVNASFNWISGDIDIHNETIEEYQYTFHDLKADSIYEFCVVVVREGFGGEGDKNNIAKQSTAYCSDSPGKTDIFF</sequence>
<dbReference type="PANTHER" id="PTHR26391:SF18">
    <property type="entry name" value="PROTEIN KINASE RECEPTOR TIE-1, PUTATIVE-RELATED"/>
    <property type="match status" value="1"/>
</dbReference>
<accession>A0A9Q1CMX4</accession>
<feature type="domain" description="Fibronectin type-III" evidence="1">
    <location>
        <begin position="132"/>
        <end position="235"/>
    </location>
</feature>
<organism evidence="2 3">
    <name type="scientific">Holothuria leucospilota</name>
    <name type="common">Black long sea cucumber</name>
    <name type="synonym">Mertensiothuria leucospilota</name>
    <dbReference type="NCBI Taxonomy" id="206669"/>
    <lineage>
        <taxon>Eukaryota</taxon>
        <taxon>Metazoa</taxon>
        <taxon>Echinodermata</taxon>
        <taxon>Eleutherozoa</taxon>
        <taxon>Echinozoa</taxon>
        <taxon>Holothuroidea</taxon>
        <taxon>Aspidochirotacea</taxon>
        <taxon>Aspidochirotida</taxon>
        <taxon>Holothuriidae</taxon>
        <taxon>Holothuria</taxon>
    </lineage>
</organism>
<dbReference type="PROSITE" id="PS50853">
    <property type="entry name" value="FN3"/>
    <property type="match status" value="1"/>
</dbReference>
<dbReference type="CDD" id="cd00063">
    <property type="entry name" value="FN3"/>
    <property type="match status" value="2"/>
</dbReference>
<dbReference type="InterPro" id="IPR003961">
    <property type="entry name" value="FN3_dom"/>
</dbReference>
<evidence type="ECO:0000259" key="1">
    <source>
        <dbReference type="PROSITE" id="PS50853"/>
    </source>
</evidence>
<dbReference type="Proteomes" id="UP001152320">
    <property type="component" value="Chromosome 1"/>
</dbReference>
<gene>
    <name evidence="2" type="ORF">HOLleu_00998</name>
</gene>
<dbReference type="InterPro" id="IPR036116">
    <property type="entry name" value="FN3_sf"/>
</dbReference>